<gene>
    <name evidence="9" type="ORF">SASPL_105119</name>
</gene>
<dbReference type="InterPro" id="IPR028156">
    <property type="entry name" value="RIP"/>
</dbReference>
<evidence type="ECO:0000256" key="4">
    <source>
        <dbReference type="ARBA" id="ARBA00022833"/>
    </source>
</evidence>
<feature type="domain" description="RPA-interacting protein central" evidence="7">
    <location>
        <begin position="88"/>
        <end position="176"/>
    </location>
</feature>
<evidence type="ECO:0000259" key="6">
    <source>
        <dbReference type="Pfam" id="PF14766"/>
    </source>
</evidence>
<accession>A0A8X8YP10</accession>
<evidence type="ECO:0000256" key="5">
    <source>
        <dbReference type="ARBA" id="ARBA00023242"/>
    </source>
</evidence>
<keyword evidence="2" id="KW-0479">Metal-binding</keyword>
<name>A0A8X8YP10_SALSN</name>
<protein>
    <recommendedName>
        <fullName evidence="11">RPA-interacting protein</fullName>
    </recommendedName>
</protein>
<keyword evidence="3" id="KW-0863">Zinc-finger</keyword>
<proteinExistence type="predicted"/>
<evidence type="ECO:0000256" key="3">
    <source>
        <dbReference type="ARBA" id="ARBA00022771"/>
    </source>
</evidence>
<comment type="caution">
    <text evidence="9">The sequence shown here is derived from an EMBL/GenBank/DDBJ whole genome shotgun (WGS) entry which is preliminary data.</text>
</comment>
<sequence length="285" mass="33092">MAGEGEEKQLRNHRPSLKTPPSFCNYPNWKSKLRENCFRRVREDRSRLLWKLRLPDVKSQSSNDKVFFLSLSLKLLPPDVLDLINSSLQGIVSDELRKIKGSSLDESSVPTCCSATDDMIWEYDGLQTAYAGDCEEILLEMQRIFYEDLGRGEIRKEPENLITTWEDEEDEYLAREVYDHMQLKSDQVTQEVWCPICKQGNLQENSHHIYCSCCKFELKRDHEVPFSLSLSMVDLNLLKLRLGEAHIEHLVKGCRLKPEFCVETKFQLTAIYIKCVGCDTFDIVL</sequence>
<reference evidence="9" key="1">
    <citation type="submission" date="2018-01" db="EMBL/GenBank/DDBJ databases">
        <authorList>
            <person name="Mao J.F."/>
        </authorList>
    </citation>
    <scope>NUCLEOTIDE SEQUENCE</scope>
    <source>
        <strain evidence="9">Huo1</strain>
        <tissue evidence="9">Leaf</tissue>
    </source>
</reference>
<dbReference type="Pfam" id="PF14767">
    <property type="entry name" value="RPA_interact_M"/>
    <property type="match status" value="1"/>
</dbReference>
<evidence type="ECO:0000259" key="8">
    <source>
        <dbReference type="Pfam" id="PF14768"/>
    </source>
</evidence>
<evidence type="ECO:0000256" key="2">
    <source>
        <dbReference type="ARBA" id="ARBA00022723"/>
    </source>
</evidence>
<keyword evidence="4" id="KW-0862">Zinc</keyword>
<organism evidence="9">
    <name type="scientific">Salvia splendens</name>
    <name type="common">Scarlet sage</name>
    <dbReference type="NCBI Taxonomy" id="180675"/>
    <lineage>
        <taxon>Eukaryota</taxon>
        <taxon>Viridiplantae</taxon>
        <taxon>Streptophyta</taxon>
        <taxon>Embryophyta</taxon>
        <taxon>Tracheophyta</taxon>
        <taxon>Spermatophyta</taxon>
        <taxon>Magnoliopsida</taxon>
        <taxon>eudicotyledons</taxon>
        <taxon>Gunneridae</taxon>
        <taxon>Pentapetalae</taxon>
        <taxon>asterids</taxon>
        <taxon>lamiids</taxon>
        <taxon>Lamiales</taxon>
        <taxon>Lamiaceae</taxon>
        <taxon>Nepetoideae</taxon>
        <taxon>Mentheae</taxon>
        <taxon>Salviinae</taxon>
        <taxon>Salvia</taxon>
        <taxon>Salvia subgen. Calosphace</taxon>
        <taxon>core Calosphace</taxon>
    </lineage>
</organism>
<dbReference type="GO" id="GO:0005634">
    <property type="term" value="C:nucleus"/>
    <property type="evidence" value="ECO:0007669"/>
    <property type="project" value="UniProtKB-SubCell"/>
</dbReference>
<evidence type="ECO:0000256" key="1">
    <source>
        <dbReference type="ARBA" id="ARBA00004123"/>
    </source>
</evidence>
<dbReference type="Proteomes" id="UP000298416">
    <property type="component" value="Unassembled WGS sequence"/>
</dbReference>
<reference evidence="9" key="2">
    <citation type="submission" date="2020-08" db="EMBL/GenBank/DDBJ databases">
        <title>Plant Genome Project.</title>
        <authorList>
            <person name="Zhang R.-G."/>
        </authorList>
    </citation>
    <scope>NUCLEOTIDE SEQUENCE</scope>
    <source>
        <strain evidence="9">Huo1</strain>
        <tissue evidence="9">Leaf</tissue>
    </source>
</reference>
<evidence type="ECO:0008006" key="11">
    <source>
        <dbReference type="Google" id="ProtNLM"/>
    </source>
</evidence>
<evidence type="ECO:0000313" key="10">
    <source>
        <dbReference type="Proteomes" id="UP000298416"/>
    </source>
</evidence>
<dbReference type="PANTHER" id="PTHR31742:SF1">
    <property type="entry name" value="RPA-INTERACTING PROTEIN"/>
    <property type="match status" value="1"/>
</dbReference>
<evidence type="ECO:0000313" key="9">
    <source>
        <dbReference type="EMBL" id="KAG6433505.1"/>
    </source>
</evidence>
<dbReference type="GO" id="GO:0006606">
    <property type="term" value="P:protein import into nucleus"/>
    <property type="evidence" value="ECO:0007669"/>
    <property type="project" value="TreeGrafter"/>
</dbReference>
<keyword evidence="5" id="KW-0539">Nucleus</keyword>
<dbReference type="InterPro" id="IPR028159">
    <property type="entry name" value="RPA_interact_C_dom"/>
</dbReference>
<comment type="subcellular location">
    <subcellularLocation>
        <location evidence="1">Nucleus</location>
    </subcellularLocation>
</comment>
<feature type="domain" description="RPA-interacting protein C-terminal" evidence="8">
    <location>
        <begin position="193"/>
        <end position="282"/>
    </location>
</feature>
<dbReference type="AlphaFoldDB" id="A0A8X8YP10"/>
<dbReference type="InterPro" id="IPR028155">
    <property type="entry name" value="RPA_interact_central"/>
</dbReference>
<dbReference type="Pfam" id="PF14768">
    <property type="entry name" value="RPA_interact_C"/>
    <property type="match status" value="1"/>
</dbReference>
<keyword evidence="10" id="KW-1185">Reference proteome</keyword>
<dbReference type="EMBL" id="PNBA02000002">
    <property type="protein sequence ID" value="KAG6433505.1"/>
    <property type="molecule type" value="Genomic_DNA"/>
</dbReference>
<feature type="domain" description="RPA-interacting protein N-terminal" evidence="6">
    <location>
        <begin position="21"/>
        <end position="55"/>
    </location>
</feature>
<dbReference type="InterPro" id="IPR028158">
    <property type="entry name" value="RPA_interact_N_dom"/>
</dbReference>
<evidence type="ECO:0000259" key="7">
    <source>
        <dbReference type="Pfam" id="PF14767"/>
    </source>
</evidence>
<dbReference type="GO" id="GO:0008270">
    <property type="term" value="F:zinc ion binding"/>
    <property type="evidence" value="ECO:0007669"/>
    <property type="project" value="UniProtKB-KW"/>
</dbReference>
<dbReference type="PANTHER" id="PTHR31742">
    <property type="entry name" value="RPA-INTERACTING PROTEIN RPAIN"/>
    <property type="match status" value="1"/>
</dbReference>
<dbReference type="Pfam" id="PF14766">
    <property type="entry name" value="RPA_interact_N"/>
    <property type="match status" value="1"/>
</dbReference>